<sequence length="54" mass="5966">MAASMRFFYPFVFDRSANLYALAADGRNDSVQVGAGLVMVSDSMYYVSRSVFLA</sequence>
<gene>
    <name evidence="1" type="ORF">SAMN05216167_11567</name>
</gene>
<dbReference type="EMBL" id="FOLQ01000015">
    <property type="protein sequence ID" value="SFE54065.1"/>
    <property type="molecule type" value="Genomic_DNA"/>
</dbReference>
<protein>
    <submittedName>
        <fullName evidence="1">Uncharacterized protein</fullName>
    </submittedName>
</protein>
<reference evidence="1 2" key="1">
    <citation type="submission" date="2016-10" db="EMBL/GenBank/DDBJ databases">
        <authorList>
            <person name="de Groot N.N."/>
        </authorList>
    </citation>
    <scope>NUCLEOTIDE SEQUENCE [LARGE SCALE GENOMIC DNA]</scope>
    <source>
        <strain evidence="1 2">DSM 26130</strain>
    </source>
</reference>
<dbReference type="AlphaFoldDB" id="A0A1I2BD46"/>
<name>A0A1I2BD46_9BACT</name>
<proteinExistence type="predicted"/>
<keyword evidence="2" id="KW-1185">Reference proteome</keyword>
<dbReference type="Proteomes" id="UP000198598">
    <property type="component" value="Unassembled WGS sequence"/>
</dbReference>
<accession>A0A1I2BD46</accession>
<evidence type="ECO:0000313" key="2">
    <source>
        <dbReference type="Proteomes" id="UP000198598"/>
    </source>
</evidence>
<organism evidence="1 2">
    <name type="scientific">Spirosoma endophyticum</name>
    <dbReference type="NCBI Taxonomy" id="662367"/>
    <lineage>
        <taxon>Bacteria</taxon>
        <taxon>Pseudomonadati</taxon>
        <taxon>Bacteroidota</taxon>
        <taxon>Cytophagia</taxon>
        <taxon>Cytophagales</taxon>
        <taxon>Cytophagaceae</taxon>
        <taxon>Spirosoma</taxon>
    </lineage>
</organism>
<evidence type="ECO:0000313" key="1">
    <source>
        <dbReference type="EMBL" id="SFE54065.1"/>
    </source>
</evidence>